<dbReference type="EMBL" id="QNVT01000024">
    <property type="protein sequence ID" value="REC60477.1"/>
    <property type="molecule type" value="Genomic_DNA"/>
</dbReference>
<proteinExistence type="predicted"/>
<comment type="caution">
    <text evidence="1">The sequence shown here is derived from an EMBL/GenBank/DDBJ whole genome shotgun (WGS) entry which is preliminary data.</text>
</comment>
<reference evidence="2" key="1">
    <citation type="submission" date="2018-06" db="EMBL/GenBank/DDBJ databases">
        <authorList>
            <person name="Lum Nde A."/>
            <person name="Hugo C."/>
        </authorList>
    </citation>
    <scope>NUCLEOTIDE SEQUENCE [LARGE SCALE GENOMIC DNA]</scope>
    <source>
        <strain evidence="2">1_F178</strain>
    </source>
</reference>
<dbReference type="RefSeq" id="WP_115972640.1">
    <property type="nucleotide sequence ID" value="NZ_QNVT01000024.1"/>
</dbReference>
<dbReference type="AlphaFoldDB" id="A0A3D9C3N5"/>
<dbReference type="Proteomes" id="UP000256686">
    <property type="component" value="Unassembled WGS sequence"/>
</dbReference>
<keyword evidence="2" id="KW-1185">Reference proteome</keyword>
<evidence type="ECO:0000313" key="2">
    <source>
        <dbReference type="Proteomes" id="UP000256686"/>
    </source>
</evidence>
<accession>A0A3D9C3N5</accession>
<evidence type="ECO:0000313" key="1">
    <source>
        <dbReference type="EMBL" id="REC60477.1"/>
    </source>
</evidence>
<gene>
    <name evidence="1" type="ORF">DRF65_20655</name>
</gene>
<name>A0A3D9C3N5_9FLAO</name>
<organism evidence="1 2">
    <name type="scientific">Chryseobacterium pennae</name>
    <dbReference type="NCBI Taxonomy" id="2258962"/>
    <lineage>
        <taxon>Bacteria</taxon>
        <taxon>Pseudomonadati</taxon>
        <taxon>Bacteroidota</taxon>
        <taxon>Flavobacteriia</taxon>
        <taxon>Flavobacteriales</taxon>
        <taxon>Weeksellaceae</taxon>
        <taxon>Chryseobacterium group</taxon>
        <taxon>Chryseobacterium</taxon>
    </lineage>
</organism>
<sequence>MKLNLIRLRESIKDSNITIEKHPTEDLFIYGYFKHPLSKTKSIWNEYSIMCRGLILNSEGEIIERAFDKFWTFRNHITGNLISLSENRIVKLPDSAPKIYEKLDGTMGVLYWVKDIPYIATQRSFSSLKAIKASEIIQRKYLQETLKLDRQFSYIFEVIYPEASLVVNYGEEEDLVLIGVIDKETGMSVQNISELGFRTKKDLTDEFKNFTNFNEIEEANINNLEGVVLEYNNSLRIKIKFPWYKEIHKELQSVINAEYQMIESINKLRKYYGYKENPLSTTLIMEAIKNGKKQEDFVNELNIDQIDRGAIKWVCRQWNNHEETNKSVSELFNQSLEYGNTPDDRIWKWKSRYLDKYYD</sequence>
<evidence type="ECO:0008006" key="3">
    <source>
        <dbReference type="Google" id="ProtNLM"/>
    </source>
</evidence>
<protein>
    <recommendedName>
        <fullName evidence="3">T4 RNA ligase 1-like N-terminal domain-containing protein</fullName>
    </recommendedName>
</protein>